<evidence type="ECO:0000313" key="3">
    <source>
        <dbReference type="Proteomes" id="UP000479710"/>
    </source>
</evidence>
<feature type="compositionally biased region" description="Basic and acidic residues" evidence="1">
    <location>
        <begin position="79"/>
        <end position="98"/>
    </location>
</feature>
<dbReference type="Proteomes" id="UP000479710">
    <property type="component" value="Unassembled WGS sequence"/>
</dbReference>
<accession>A0A6G1EY39</accession>
<feature type="region of interest" description="Disordered" evidence="1">
    <location>
        <begin position="63"/>
        <end position="134"/>
    </location>
</feature>
<keyword evidence="3" id="KW-1185">Reference proteome</keyword>
<sequence length="150" mass="15172">MAVACSASWPMIGSRMRGERNGNVAPEAETGSFHWLACSTVGRAGGGTRCGVPVGRGRRLHRVAAGQDRGRGSAAAAPEGKRGGDHERTLGGAARRDVTPAAKGEVCGSGGGDSTPTTTFPGGGGISGGCGQRGDFELGLDSGVWYRERT</sequence>
<feature type="compositionally biased region" description="Gly residues" evidence="1">
    <location>
        <begin position="121"/>
        <end position="132"/>
    </location>
</feature>
<evidence type="ECO:0008006" key="4">
    <source>
        <dbReference type="Google" id="ProtNLM"/>
    </source>
</evidence>
<organism evidence="2 3">
    <name type="scientific">Oryza meyeriana var. granulata</name>
    <dbReference type="NCBI Taxonomy" id="110450"/>
    <lineage>
        <taxon>Eukaryota</taxon>
        <taxon>Viridiplantae</taxon>
        <taxon>Streptophyta</taxon>
        <taxon>Embryophyta</taxon>
        <taxon>Tracheophyta</taxon>
        <taxon>Spermatophyta</taxon>
        <taxon>Magnoliopsida</taxon>
        <taxon>Liliopsida</taxon>
        <taxon>Poales</taxon>
        <taxon>Poaceae</taxon>
        <taxon>BOP clade</taxon>
        <taxon>Oryzoideae</taxon>
        <taxon>Oryzeae</taxon>
        <taxon>Oryzinae</taxon>
        <taxon>Oryza</taxon>
        <taxon>Oryza meyeriana</taxon>
    </lineage>
</organism>
<gene>
    <name evidence="2" type="ORF">E2562_022381</name>
</gene>
<proteinExistence type="predicted"/>
<name>A0A6G1EY39_9ORYZ</name>
<reference evidence="2 3" key="1">
    <citation type="submission" date="2019-11" db="EMBL/GenBank/DDBJ databases">
        <title>Whole genome sequence of Oryza granulata.</title>
        <authorList>
            <person name="Li W."/>
        </authorList>
    </citation>
    <scope>NUCLEOTIDE SEQUENCE [LARGE SCALE GENOMIC DNA]</scope>
    <source>
        <strain evidence="3">cv. Menghai</strain>
        <tissue evidence="2">Leaf</tissue>
    </source>
</reference>
<evidence type="ECO:0000313" key="2">
    <source>
        <dbReference type="EMBL" id="KAF0929557.1"/>
    </source>
</evidence>
<dbReference type="AlphaFoldDB" id="A0A6G1EY39"/>
<comment type="caution">
    <text evidence="2">The sequence shown here is derived from an EMBL/GenBank/DDBJ whole genome shotgun (WGS) entry which is preliminary data.</text>
</comment>
<protein>
    <recommendedName>
        <fullName evidence="4">DUF834 domain-containing protein</fullName>
    </recommendedName>
</protein>
<evidence type="ECO:0000256" key="1">
    <source>
        <dbReference type="SAM" id="MobiDB-lite"/>
    </source>
</evidence>
<dbReference type="EMBL" id="SPHZ02000002">
    <property type="protein sequence ID" value="KAF0929557.1"/>
    <property type="molecule type" value="Genomic_DNA"/>
</dbReference>